<keyword evidence="3" id="KW-0521">NADP</keyword>
<comment type="similarity">
    <text evidence="1">Belongs to the ketopantoate reductase family.</text>
</comment>
<keyword evidence="6" id="KW-0812">Transmembrane</keyword>
<dbReference type="Gene3D" id="1.10.1040.10">
    <property type="entry name" value="N-(1-d-carboxylethyl)-l-norvaline Dehydrogenase, domain 2"/>
    <property type="match status" value="1"/>
</dbReference>
<name>A0A160TE42_9ZZZZ</name>
<dbReference type="PANTHER" id="PTHR43765:SF2">
    <property type="entry name" value="2-DEHYDROPANTOATE 2-REDUCTASE"/>
    <property type="match status" value="1"/>
</dbReference>
<dbReference type="InterPro" id="IPR013752">
    <property type="entry name" value="KPA_reductase"/>
</dbReference>
<dbReference type="InterPro" id="IPR013328">
    <property type="entry name" value="6PGD_dom2"/>
</dbReference>
<keyword evidence="6" id="KW-1133">Transmembrane helix</keyword>
<reference evidence="9" key="1">
    <citation type="submission" date="2015-10" db="EMBL/GenBank/DDBJ databases">
        <authorList>
            <person name="Gilbert D.G."/>
        </authorList>
    </citation>
    <scope>NUCLEOTIDE SEQUENCE</scope>
</reference>
<evidence type="ECO:0000256" key="2">
    <source>
        <dbReference type="ARBA" id="ARBA00013014"/>
    </source>
</evidence>
<dbReference type="GO" id="GO:0015940">
    <property type="term" value="P:pantothenate biosynthetic process"/>
    <property type="evidence" value="ECO:0007669"/>
    <property type="project" value="InterPro"/>
</dbReference>
<protein>
    <recommendedName>
        <fullName evidence="2">2-dehydropantoate 2-reductase</fullName>
        <ecNumber evidence="2">1.1.1.169</ecNumber>
    </recommendedName>
    <alternativeName>
        <fullName evidence="5">Ketopantoate reductase</fullName>
    </alternativeName>
</protein>
<dbReference type="InterPro" id="IPR003710">
    <property type="entry name" value="ApbA"/>
</dbReference>
<dbReference type="EMBL" id="CZQC01000063">
    <property type="protein sequence ID" value="CUS42203.1"/>
    <property type="molecule type" value="Genomic_DNA"/>
</dbReference>
<keyword evidence="6" id="KW-0472">Membrane</keyword>
<dbReference type="Pfam" id="PF08546">
    <property type="entry name" value="ApbA_C"/>
    <property type="match status" value="1"/>
</dbReference>
<dbReference type="InterPro" id="IPR013332">
    <property type="entry name" value="KPR_N"/>
</dbReference>
<evidence type="ECO:0000259" key="8">
    <source>
        <dbReference type="Pfam" id="PF08546"/>
    </source>
</evidence>
<proteinExistence type="inferred from homology"/>
<evidence type="ECO:0000256" key="1">
    <source>
        <dbReference type="ARBA" id="ARBA00007870"/>
    </source>
</evidence>
<dbReference type="InterPro" id="IPR050838">
    <property type="entry name" value="Ketopantoate_reductase"/>
</dbReference>
<evidence type="ECO:0000256" key="6">
    <source>
        <dbReference type="SAM" id="Phobius"/>
    </source>
</evidence>
<dbReference type="SUPFAM" id="SSF48179">
    <property type="entry name" value="6-phosphogluconate dehydrogenase C-terminal domain-like"/>
    <property type="match status" value="1"/>
</dbReference>
<feature type="transmembrane region" description="Helical" evidence="6">
    <location>
        <begin position="12"/>
        <end position="33"/>
    </location>
</feature>
<dbReference type="Gene3D" id="3.40.50.720">
    <property type="entry name" value="NAD(P)-binding Rossmann-like Domain"/>
    <property type="match status" value="1"/>
</dbReference>
<dbReference type="Pfam" id="PF02558">
    <property type="entry name" value="ApbA"/>
    <property type="match status" value="1"/>
</dbReference>
<evidence type="ECO:0000256" key="4">
    <source>
        <dbReference type="ARBA" id="ARBA00023002"/>
    </source>
</evidence>
<dbReference type="PANTHER" id="PTHR43765">
    <property type="entry name" value="2-DEHYDROPANTOATE 2-REDUCTASE-RELATED"/>
    <property type="match status" value="1"/>
</dbReference>
<feature type="domain" description="Ketopantoate reductase C-terminal" evidence="8">
    <location>
        <begin position="189"/>
        <end position="307"/>
    </location>
</feature>
<dbReference type="GO" id="GO:0008677">
    <property type="term" value="F:2-dehydropantoate 2-reductase activity"/>
    <property type="evidence" value="ECO:0007669"/>
    <property type="project" value="UniProtKB-EC"/>
</dbReference>
<dbReference type="EC" id="1.1.1.169" evidence="2"/>
<dbReference type="GO" id="GO:0050661">
    <property type="term" value="F:NADP binding"/>
    <property type="evidence" value="ECO:0007669"/>
    <property type="project" value="TreeGrafter"/>
</dbReference>
<organism evidence="9">
    <name type="scientific">hydrothermal vent metagenome</name>
    <dbReference type="NCBI Taxonomy" id="652676"/>
    <lineage>
        <taxon>unclassified sequences</taxon>
        <taxon>metagenomes</taxon>
        <taxon>ecological metagenomes</taxon>
    </lineage>
</organism>
<evidence type="ECO:0000259" key="7">
    <source>
        <dbReference type="Pfam" id="PF02558"/>
    </source>
</evidence>
<feature type="domain" description="Ketopantoate reductase N-terminal" evidence="7">
    <location>
        <begin position="17"/>
        <end position="157"/>
    </location>
</feature>
<dbReference type="InterPro" id="IPR008927">
    <property type="entry name" value="6-PGluconate_DH-like_C_sf"/>
</dbReference>
<evidence type="ECO:0000313" key="9">
    <source>
        <dbReference type="EMBL" id="CUS42203.1"/>
    </source>
</evidence>
<dbReference type="GO" id="GO:0005737">
    <property type="term" value="C:cytoplasm"/>
    <property type="evidence" value="ECO:0007669"/>
    <property type="project" value="TreeGrafter"/>
</dbReference>
<keyword evidence="4 9" id="KW-0560">Oxidoreductase</keyword>
<evidence type="ECO:0000256" key="3">
    <source>
        <dbReference type="ARBA" id="ARBA00022857"/>
    </source>
</evidence>
<evidence type="ECO:0000256" key="5">
    <source>
        <dbReference type="ARBA" id="ARBA00032024"/>
    </source>
</evidence>
<accession>A0A160TE42</accession>
<dbReference type="InterPro" id="IPR036291">
    <property type="entry name" value="NAD(P)-bd_dom_sf"/>
</dbReference>
<gene>
    <name evidence="9" type="ORF">MGWOODY_Tha1621</name>
</gene>
<sequence length="314" mass="35310">MTARLGRAYNPAMTLSIGILGLGALGTLMAWHWRDHDCMVISKDGKPVFRQLVTANNTDQLQLAHWQNENLDWLVITTKAADTLNAITPLADHLHRIKRLVLLQNGMGQQAAVADWLSTQNNPPELWLASSTEGAYRQNRSDVVYAGQGQTFIGRYQEGLVQNRLSHDSQECNNCDFYLPMSTVYAPDMLDKLRHKLAINAVINPLTALYRCRNGELVTNPDYRRHLQLLAAEIAGLYTFLNWSLPWNLLTQAEQVATATAANQSSTLQDVLQQRPTELPYINGYLLAQAEQHEYALPHCAELMTQLSNELICE</sequence>
<dbReference type="AlphaFoldDB" id="A0A160TE42"/>
<dbReference type="SUPFAM" id="SSF51735">
    <property type="entry name" value="NAD(P)-binding Rossmann-fold domains"/>
    <property type="match status" value="1"/>
</dbReference>
<dbReference type="NCBIfam" id="TIGR00745">
    <property type="entry name" value="apbA_panE"/>
    <property type="match status" value="1"/>
</dbReference>